<sequence length="398" mass="42590">MGRMRRDELVELLSPEGLRLLDSLDGYRQDDPVRAVARLRADGHSPGLVSAVLTQARLREKATAKFGEFARSMLFTDAGLEQATRLRVAALHAGRFAAAGVRRVADLGSGIGGDALALAAIDLEVTAVDADEVTATLASFNLAPFPQASAVHADAESFDLEGFDAVYLDPARRTAGHRETRRLSDPDDYSPSLDFAFGLAEHRPVGIKLGPGFDRDRIPAEAEAQWVSVDGELVETGLWFGPLARPGVRRSALLLGAGGAAELTASSDSDDEEVGDLAEYVHEPDGSAIRARLLGELARSSGSRMLSPGIAYLTGAEPATSPFLRSFRVLAELPLDEKTLARELRSRGIGVLEIKKRGVDIDPARFRTKLGLSGRGSAVLILTRVQGRHRALLAERAS</sequence>
<dbReference type="Pfam" id="PF18096">
    <property type="entry name" value="Thump_like"/>
    <property type="match status" value="1"/>
</dbReference>
<dbReference type="EMBL" id="FXBM01000001">
    <property type="protein sequence ID" value="SMH31228.1"/>
    <property type="molecule type" value="Genomic_DNA"/>
</dbReference>
<accession>A0A1X7N423</accession>
<dbReference type="SUPFAM" id="SSF53335">
    <property type="entry name" value="S-adenosyl-L-methionine-dependent methyltransferases"/>
    <property type="match status" value="1"/>
</dbReference>
<evidence type="ECO:0000313" key="2">
    <source>
        <dbReference type="EMBL" id="SMH31228.1"/>
    </source>
</evidence>
<gene>
    <name evidence="2" type="ORF">SAMN06295885_0558</name>
</gene>
<protein>
    <recommendedName>
        <fullName evidence="1">THUMP-like domain-containing protein</fullName>
    </recommendedName>
</protein>
<dbReference type="AlphaFoldDB" id="A0A1X7N423"/>
<keyword evidence="3" id="KW-1185">Reference proteome</keyword>
<dbReference type="CDD" id="cd02440">
    <property type="entry name" value="AdoMet_MTases"/>
    <property type="match status" value="1"/>
</dbReference>
<dbReference type="InterPro" id="IPR041497">
    <property type="entry name" value="Thump-like"/>
</dbReference>
<reference evidence="3" key="1">
    <citation type="submission" date="2017-04" db="EMBL/GenBank/DDBJ databases">
        <authorList>
            <person name="Varghese N."/>
            <person name="Submissions S."/>
        </authorList>
    </citation>
    <scope>NUCLEOTIDE SEQUENCE [LARGE SCALE GENOMIC DNA]</scope>
    <source>
        <strain evidence="3">VKM Ac-2121</strain>
    </source>
</reference>
<evidence type="ECO:0000313" key="3">
    <source>
        <dbReference type="Proteomes" id="UP000193711"/>
    </source>
</evidence>
<dbReference type="Proteomes" id="UP000193711">
    <property type="component" value="Unassembled WGS sequence"/>
</dbReference>
<feature type="domain" description="THUMP-like" evidence="1">
    <location>
        <begin position="325"/>
        <end position="396"/>
    </location>
</feature>
<organism evidence="2 3">
    <name type="scientific">Rathayibacter oskolensis</name>
    <dbReference type="NCBI Taxonomy" id="1891671"/>
    <lineage>
        <taxon>Bacteria</taxon>
        <taxon>Bacillati</taxon>
        <taxon>Actinomycetota</taxon>
        <taxon>Actinomycetes</taxon>
        <taxon>Micrococcales</taxon>
        <taxon>Microbacteriaceae</taxon>
        <taxon>Rathayibacter</taxon>
    </lineage>
</organism>
<dbReference type="InterPro" id="IPR029063">
    <property type="entry name" value="SAM-dependent_MTases_sf"/>
</dbReference>
<proteinExistence type="predicted"/>
<dbReference type="Gene3D" id="3.40.50.150">
    <property type="entry name" value="Vaccinia Virus protein VP39"/>
    <property type="match status" value="1"/>
</dbReference>
<name>A0A1X7N423_9MICO</name>
<evidence type="ECO:0000259" key="1">
    <source>
        <dbReference type="Pfam" id="PF18096"/>
    </source>
</evidence>
<dbReference type="STRING" id="1891671.SAMN06295885_0558"/>